<organism evidence="2 3">
    <name type="scientific">Caldanaerobacter subterraneus subsp. yonseiensis KB-1</name>
    <dbReference type="NCBI Taxonomy" id="1388761"/>
    <lineage>
        <taxon>Bacteria</taxon>
        <taxon>Bacillati</taxon>
        <taxon>Bacillota</taxon>
        <taxon>Clostridia</taxon>
        <taxon>Thermoanaerobacterales</taxon>
        <taxon>Thermoanaerobacteraceae</taxon>
        <taxon>Caldanaerobacter</taxon>
    </lineage>
</organism>
<proteinExistence type="predicted"/>
<sequence length="138" mass="15862">MKYKKIIFLIGLIWGLISFWLFEFAGRRGPFSMGNYLMDSKPFIAVVDIIKADNIAWFLKLLLLPYAVGLDLSIWTIGLIGYIFKYGTSSFQALGKVFINYPILEWFIVIIYTVLGGLILVIVPYYLISYIVAKFLKI</sequence>
<feature type="transmembrane region" description="Helical" evidence="1">
    <location>
        <begin position="61"/>
        <end position="84"/>
    </location>
</feature>
<dbReference type="EMBL" id="AXDC01000004">
    <property type="protein sequence ID" value="ERM92926.1"/>
    <property type="molecule type" value="Genomic_DNA"/>
</dbReference>
<dbReference type="PATRIC" id="fig|1388761.3.peg.536"/>
<keyword evidence="1" id="KW-0472">Membrane</keyword>
<dbReference type="Proteomes" id="UP000016856">
    <property type="component" value="Unassembled WGS sequence"/>
</dbReference>
<gene>
    <name evidence="2" type="ORF">O163_02685</name>
</gene>
<feature type="transmembrane region" description="Helical" evidence="1">
    <location>
        <begin position="6"/>
        <end position="25"/>
    </location>
</feature>
<evidence type="ECO:0000313" key="3">
    <source>
        <dbReference type="Proteomes" id="UP000016856"/>
    </source>
</evidence>
<accession>U5CVE3</accession>
<evidence type="ECO:0000313" key="2">
    <source>
        <dbReference type="EMBL" id="ERM92926.1"/>
    </source>
</evidence>
<dbReference type="RefSeq" id="WP_022587295.1">
    <property type="nucleotide sequence ID" value="NZ_AXDC01000004.1"/>
</dbReference>
<keyword evidence="1" id="KW-0812">Transmembrane</keyword>
<dbReference type="AlphaFoldDB" id="U5CVE3"/>
<keyword evidence="1" id="KW-1133">Transmembrane helix</keyword>
<evidence type="ECO:0000256" key="1">
    <source>
        <dbReference type="SAM" id="Phobius"/>
    </source>
</evidence>
<name>U5CVE3_CALSX</name>
<comment type="caution">
    <text evidence="2">The sequence shown here is derived from an EMBL/GenBank/DDBJ whole genome shotgun (WGS) entry which is preliminary data.</text>
</comment>
<protein>
    <submittedName>
        <fullName evidence="2">Uncharacterized protein</fullName>
    </submittedName>
</protein>
<feature type="transmembrane region" description="Helical" evidence="1">
    <location>
        <begin position="104"/>
        <end position="128"/>
    </location>
</feature>
<reference evidence="2 3" key="1">
    <citation type="journal article" date="2013" name="Genome Announc.">
        <title>Draft Genome Sequence of an Anaerobic and Extremophilic Bacterium, Caldanaerobacter yonseiensis, Isolated from a Geothermal Hot Stream.</title>
        <authorList>
            <person name="Lee S.J."/>
            <person name="Lee Y.J."/>
            <person name="Park G.S."/>
            <person name="Kim B.C."/>
            <person name="Lee S.J."/>
            <person name="Shin J.H."/>
            <person name="Lee D.W."/>
        </authorList>
    </citation>
    <scope>NUCLEOTIDE SEQUENCE [LARGE SCALE GENOMIC DNA]</scope>
    <source>
        <strain evidence="2 3">KB-1</strain>
    </source>
</reference>